<gene>
    <name evidence="2" type="ORF">AXF13_08490</name>
</gene>
<dbReference type="Proteomes" id="UP000069241">
    <property type="component" value="Chromosome"/>
</dbReference>
<protein>
    <submittedName>
        <fullName evidence="2">Uncharacterized protein</fullName>
    </submittedName>
</protein>
<evidence type="ECO:0000313" key="3">
    <source>
        <dbReference type="Proteomes" id="UP000069241"/>
    </source>
</evidence>
<organism evidence="2 3">
    <name type="scientific">Desulfovibrio fairfieldensis</name>
    <dbReference type="NCBI Taxonomy" id="44742"/>
    <lineage>
        <taxon>Bacteria</taxon>
        <taxon>Pseudomonadati</taxon>
        <taxon>Thermodesulfobacteriota</taxon>
        <taxon>Desulfovibrionia</taxon>
        <taxon>Desulfovibrionales</taxon>
        <taxon>Desulfovibrionaceae</taxon>
        <taxon>Desulfovibrio</taxon>
    </lineage>
</organism>
<reference evidence="3" key="1">
    <citation type="submission" date="2016-02" db="EMBL/GenBank/DDBJ databases">
        <authorList>
            <person name="Holder M.E."/>
            <person name="Ajami N.J."/>
            <person name="Petrosino J.F."/>
        </authorList>
    </citation>
    <scope>NUCLEOTIDE SEQUENCE [LARGE SCALE GENOMIC DNA]</scope>
    <source>
        <strain evidence="3">CCUG 45958</strain>
    </source>
</reference>
<dbReference type="AlphaFoldDB" id="A0A0X8JJZ5"/>
<dbReference type="RefSeq" id="WP_062252578.1">
    <property type="nucleotide sequence ID" value="NZ_CP014229.1"/>
</dbReference>
<feature type="region of interest" description="Disordered" evidence="1">
    <location>
        <begin position="464"/>
        <end position="484"/>
    </location>
</feature>
<sequence length="965" mass="107399">MDSFSCDNNKINGKPYFEVNEDVKNFWIVFSEAEWQDDIIKKAQTDPDAWMQHITLEKGSPYTAEPGDADMLIEEYREKTGHLMSIRGLEGSLRNYLETEREYTTPLYPSDDPESPHLVRRWLDSDEPFLAPGKKARLEKLASIKKDARFIVALHDPMGISYDFGKLNQVSVQTKAAYNAWFEYPASIASYVSTLEKNAGKPLSASESPWKPDWQSKIYVCKARHYYNEEEVCPEPVELPPGGSATERFALRRALGKDPATGEPVMGWWIVREIYDPENSWAPMTLRKNSMQAFLFQRKKAGEAFGKGFEIVMRSWKIWLSNSQPWGFAHPFSFYSPQSEKALANREQALAKCLNSMTATAQGRELAVADILEKQSAPVADVFWDAAKGGALEIKLTEHTAAIIHALNDALSVLYSKNEGQFKALIALYKKRLEKDTKLPSSWRVPMPAALYYVVESELSGMEKTSQAGQGSQSTSRRSAQPDALPQPTVLDHLVFSNNTMQKSANLLNAVCEPELIQLFYNMRHSAAMGDTIPTVEKFLTALAPALAHINLGVALLQWQAEPSLYNTLGLLRAGGDVLALLKHGDQLLAEARNLAKTLGLGAKALEGGWRIKMRGAVVLDVTIDSVNMVDLIRKDQVEAAVAQGSVIAAYGVTAVVLGPGAVGVAAVSAIQLIGFYAVESLKKSEAQQWVDASYWGVDYKEKHPARPIRDNYPRISYKEHYEKLTEPPNEENRHPVLDADIRAEGMEQQMLWVRRLCAPRLKAVSFSRITYLRLSSRQFLPGQSRHVIQVAVNGVPIWDTIYPEPGVGYAQSSAPYEARGRVAPPAEEYPEPGVGYPVPASVPAVGGRLIPPPAPSLVLVPWWPRYDSKTGELCWEAVLDNQALKAMAAPKISIFGKESHVLTAHAVYNYNAAISCDPLGTMCEIGELFNGDKEQQADATARIKELVKEDPSYNLDPHWLRRRH</sequence>
<accession>A0A0X8JJZ5</accession>
<feature type="compositionally biased region" description="Low complexity" evidence="1">
    <location>
        <begin position="465"/>
        <end position="481"/>
    </location>
</feature>
<keyword evidence="3" id="KW-1185">Reference proteome</keyword>
<name>A0A0X8JJZ5_9BACT</name>
<evidence type="ECO:0000313" key="2">
    <source>
        <dbReference type="EMBL" id="AMD90157.1"/>
    </source>
</evidence>
<dbReference type="EMBL" id="CP014229">
    <property type="protein sequence ID" value="AMD90157.1"/>
    <property type="molecule type" value="Genomic_DNA"/>
</dbReference>
<dbReference type="KEGG" id="dfi:AXF13_08490"/>
<dbReference type="STRING" id="44742.AXF13_08490"/>
<proteinExistence type="predicted"/>
<evidence type="ECO:0000256" key="1">
    <source>
        <dbReference type="SAM" id="MobiDB-lite"/>
    </source>
</evidence>